<dbReference type="Proteomes" id="UP001066276">
    <property type="component" value="Chromosome 3_1"/>
</dbReference>
<evidence type="ECO:0000313" key="3">
    <source>
        <dbReference type="Proteomes" id="UP001066276"/>
    </source>
</evidence>
<protein>
    <submittedName>
        <fullName evidence="2">Uncharacterized protein</fullName>
    </submittedName>
</protein>
<reference evidence="2" key="1">
    <citation type="journal article" date="2022" name="bioRxiv">
        <title>Sequencing and chromosome-scale assembly of the giantPleurodeles waltlgenome.</title>
        <authorList>
            <person name="Brown T."/>
            <person name="Elewa A."/>
            <person name="Iarovenko S."/>
            <person name="Subramanian E."/>
            <person name="Araus A.J."/>
            <person name="Petzold A."/>
            <person name="Susuki M."/>
            <person name="Suzuki K.-i.T."/>
            <person name="Hayashi T."/>
            <person name="Toyoda A."/>
            <person name="Oliveira C."/>
            <person name="Osipova E."/>
            <person name="Leigh N.D."/>
            <person name="Simon A."/>
            <person name="Yun M.H."/>
        </authorList>
    </citation>
    <scope>NUCLEOTIDE SEQUENCE</scope>
    <source>
        <strain evidence="2">20211129_DDA</strain>
        <tissue evidence="2">Liver</tissue>
    </source>
</reference>
<proteinExistence type="predicted"/>
<dbReference type="EMBL" id="JANPWB010000005">
    <property type="protein sequence ID" value="KAJ1184769.1"/>
    <property type="molecule type" value="Genomic_DNA"/>
</dbReference>
<dbReference type="AlphaFoldDB" id="A0AAV7U8V6"/>
<organism evidence="2 3">
    <name type="scientific">Pleurodeles waltl</name>
    <name type="common">Iberian ribbed newt</name>
    <dbReference type="NCBI Taxonomy" id="8319"/>
    <lineage>
        <taxon>Eukaryota</taxon>
        <taxon>Metazoa</taxon>
        <taxon>Chordata</taxon>
        <taxon>Craniata</taxon>
        <taxon>Vertebrata</taxon>
        <taxon>Euteleostomi</taxon>
        <taxon>Amphibia</taxon>
        <taxon>Batrachia</taxon>
        <taxon>Caudata</taxon>
        <taxon>Salamandroidea</taxon>
        <taxon>Salamandridae</taxon>
        <taxon>Pleurodelinae</taxon>
        <taxon>Pleurodeles</taxon>
    </lineage>
</organism>
<comment type="caution">
    <text evidence="2">The sequence shown here is derived from an EMBL/GenBank/DDBJ whole genome shotgun (WGS) entry which is preliminary data.</text>
</comment>
<sequence length="201" mass="22242">MHEASSALGHAPDSTGESKDARARVQHQLHLHLVAFPGQYNGECFFTQAGAEVTSLQDAHPPGRPLSSGCSKNKKLSPVISTWKPGVPKAEPAAVRGYLQAHPPPYQLQSPLRLSDFPHQWTLNISRSEDNKGVVGSVSHDLLRAHPYQLSSFLDVGPLLGVLQISRCLRRGKDTWCHARRAAEAIWQRTLERRFGDYKVV</sequence>
<feature type="region of interest" description="Disordered" evidence="1">
    <location>
        <begin position="1"/>
        <end position="23"/>
    </location>
</feature>
<keyword evidence="3" id="KW-1185">Reference proteome</keyword>
<name>A0AAV7U8V6_PLEWA</name>
<accession>A0AAV7U8V6</accession>
<evidence type="ECO:0000256" key="1">
    <source>
        <dbReference type="SAM" id="MobiDB-lite"/>
    </source>
</evidence>
<gene>
    <name evidence="2" type="ORF">NDU88_001572</name>
</gene>
<evidence type="ECO:0000313" key="2">
    <source>
        <dbReference type="EMBL" id="KAJ1184769.1"/>
    </source>
</evidence>